<name>A0A1G6Q9R8_9GAMM</name>
<evidence type="ECO:0000313" key="1">
    <source>
        <dbReference type="EMBL" id="SDC88426.1"/>
    </source>
</evidence>
<sequence>MYHYSSDSIHKLSALLERSALSLGVSAVQIKDTIFPMHVAMDPIGPLSWALTLHAQAIVAISGIAQHARGNVLPFACVNDPAAPYGNQVVIQPAVLPLSVGLRFLDAALEHAACLGMRDLGYTPEEWQLLPENQRAIPLEPYFNDLTHNWVTDALERGDLAMQLANWPELLDQASLSYQMSQNQGVVHEQALRFPSAR</sequence>
<dbReference type="AlphaFoldDB" id="A0A1G6Q9R8"/>
<protein>
    <submittedName>
        <fullName evidence="1">Uncharacterized protein</fullName>
    </submittedName>
</protein>
<dbReference type="Proteomes" id="UP000199467">
    <property type="component" value="Unassembled WGS sequence"/>
</dbReference>
<keyword evidence="2" id="KW-1185">Reference proteome</keyword>
<gene>
    <name evidence="1" type="ORF">SAMN05216576_107305</name>
</gene>
<dbReference type="EMBL" id="FMZQ01000007">
    <property type="protein sequence ID" value="SDC88426.1"/>
    <property type="molecule type" value="Genomic_DNA"/>
</dbReference>
<proteinExistence type="predicted"/>
<evidence type="ECO:0000313" key="2">
    <source>
        <dbReference type="Proteomes" id="UP000199467"/>
    </source>
</evidence>
<accession>A0A1G6Q9R8</accession>
<reference evidence="2" key="1">
    <citation type="submission" date="2016-10" db="EMBL/GenBank/DDBJ databases">
        <authorList>
            <person name="Varghese N."/>
            <person name="Submissions S."/>
        </authorList>
    </citation>
    <scope>NUCLEOTIDE SEQUENCE [LARGE SCALE GENOMIC DNA]</scope>
    <source>
        <strain evidence="2">DSM 26382</strain>
    </source>
</reference>
<organism evidence="1 2">
    <name type="scientific">Ectopseudomonas chengduensis</name>
    <dbReference type="NCBI Taxonomy" id="489632"/>
    <lineage>
        <taxon>Bacteria</taxon>
        <taxon>Pseudomonadati</taxon>
        <taxon>Pseudomonadota</taxon>
        <taxon>Gammaproteobacteria</taxon>
        <taxon>Pseudomonadales</taxon>
        <taxon>Pseudomonadaceae</taxon>
        <taxon>Ectopseudomonas</taxon>
    </lineage>
</organism>